<gene>
    <name evidence="1" type="ordered locus">RBRH_00308</name>
</gene>
<reference evidence="1 2" key="1">
    <citation type="journal article" date="2011" name="J. Bacteriol.">
        <title>Complete genome sequence of Burkholderia rhizoxinica, an endosymbiont of Rhizopus microsporus.</title>
        <authorList>
            <person name="Lackner G."/>
            <person name="Moebius N."/>
            <person name="Partida-Martinez L."/>
            <person name="Hertweck C."/>
        </authorList>
    </citation>
    <scope>NUCLEOTIDE SEQUENCE [LARGE SCALE GENOMIC DNA]</scope>
    <source>
        <strain evidence="2">DSM 19002 / CIP 109453 / HKI 454</strain>
        <plasmid evidence="1 2">pBRH01</plasmid>
    </source>
</reference>
<proteinExistence type="predicted"/>
<name>E5AUQ1_MYCRK</name>
<dbReference type="EMBL" id="FR687360">
    <property type="protein sequence ID" value="CBW76825.1"/>
    <property type="molecule type" value="Genomic_DNA"/>
</dbReference>
<dbReference type="HOGENOM" id="CLU_2328430_0_0_4"/>
<evidence type="ECO:0000313" key="2">
    <source>
        <dbReference type="Proteomes" id="UP000007437"/>
    </source>
</evidence>
<evidence type="ECO:0000313" key="1">
    <source>
        <dbReference type="EMBL" id="CBW76825.1"/>
    </source>
</evidence>
<accession>E5AUQ1</accession>
<dbReference type="KEGG" id="brh:RBRH_00308"/>
<organism evidence="1 2">
    <name type="scientific">Mycetohabitans rhizoxinica (strain DSM 19002 / CIP 109453 / HKI 454)</name>
    <name type="common">Paraburkholderia rhizoxinica</name>
    <dbReference type="NCBI Taxonomy" id="882378"/>
    <lineage>
        <taxon>Bacteria</taxon>
        <taxon>Pseudomonadati</taxon>
        <taxon>Pseudomonadota</taxon>
        <taxon>Betaproteobacteria</taxon>
        <taxon>Burkholderiales</taxon>
        <taxon>Burkholderiaceae</taxon>
        <taxon>Mycetohabitans</taxon>
    </lineage>
</organism>
<sequence>MRVKRKVVKAGERPSCRTFLRAAMALSSHGTEAASRVVTIRCNASSTPWSVAALGASPIICMTKVRLACRAGSGMSRMPSRIFSVRLACQRLCGRRGS</sequence>
<dbReference type="Proteomes" id="UP000007437">
    <property type="component" value="Plasmid pBRH01"/>
</dbReference>
<keyword evidence="1" id="KW-0614">Plasmid</keyword>
<dbReference type="AlphaFoldDB" id="E5AUQ1"/>
<geneLocation type="plasmid" evidence="1 2">
    <name>pBRH01</name>
</geneLocation>
<protein>
    <submittedName>
        <fullName evidence="1">Uncharacterized protein</fullName>
    </submittedName>
</protein>